<gene>
    <name evidence="2" type="ORF">DT99_21890</name>
</gene>
<feature type="compositionally biased region" description="Basic and acidic residues" evidence="1">
    <location>
        <begin position="119"/>
        <end position="130"/>
    </location>
</feature>
<evidence type="ECO:0000313" key="2">
    <source>
        <dbReference type="EMBL" id="KEA57645.1"/>
    </source>
</evidence>
<accession>A0A071MAJ9</accession>
<dbReference type="AlphaFoldDB" id="A0A071MAJ9"/>
<dbReference type="EMBL" id="JJOA01000017">
    <property type="protein sequence ID" value="KEA57645.1"/>
    <property type="molecule type" value="Genomic_DNA"/>
</dbReference>
<name>A0A071MAJ9_9BURK</name>
<evidence type="ECO:0000256" key="1">
    <source>
        <dbReference type="SAM" id="MobiDB-lite"/>
    </source>
</evidence>
<feature type="compositionally biased region" description="Acidic residues" evidence="1">
    <location>
        <begin position="109"/>
        <end position="118"/>
    </location>
</feature>
<organism evidence="2">
    <name type="scientific">Burkholderia cenocepacia</name>
    <dbReference type="NCBI Taxonomy" id="95486"/>
    <lineage>
        <taxon>Bacteria</taxon>
        <taxon>Pseudomonadati</taxon>
        <taxon>Pseudomonadota</taxon>
        <taxon>Betaproteobacteria</taxon>
        <taxon>Burkholderiales</taxon>
        <taxon>Burkholderiaceae</taxon>
        <taxon>Burkholderia</taxon>
        <taxon>Burkholderia cepacia complex</taxon>
    </lineage>
</organism>
<dbReference type="OrthoDB" id="6613795at2"/>
<comment type="caution">
    <text evidence="2">The sequence shown here is derived from an EMBL/GenBank/DDBJ whole genome shotgun (WGS) entry which is preliminary data.</text>
</comment>
<reference evidence="2" key="1">
    <citation type="submission" date="2014-04" db="EMBL/GenBank/DDBJ databases">
        <title>In planta biocontrol of soil-borne Fusarium wilt of banana through a plant endophytic bacterium, Burkholderia cenocepacia 869T2.</title>
        <authorList>
            <person name="Ho Y.-N."/>
            <person name="Chiang H.-M."/>
            <person name="Chao C.-P."/>
            <person name="Su C.-C."/>
            <person name="Hsu H.-F."/>
            <person name="Guo C.-T."/>
            <person name="Hsieh J.-L."/>
            <person name="Huang C.-C."/>
        </authorList>
    </citation>
    <scope>NUCLEOTIDE SEQUENCE [LARGE SCALE GENOMIC DNA]</scope>
    <source>
        <strain evidence="2">869T2</strain>
    </source>
</reference>
<protein>
    <submittedName>
        <fullName evidence="2">Uncharacterized protein</fullName>
    </submittedName>
</protein>
<sequence>MRLINRKKPEAVVRELSADEAESVRRFCGAGEKTEAHDAGVIAGILAEMRDGRDVQYWLECDCRGTEIKGSQQPRLTARAREQGPVHFMRLNGYGPHTCALQSFRTDPDVEVDEDEAPEPGKHHPLRPVEDTLDYLDDEHEPRGGRNPSDGQHGAGGAARGRRLAKLGRVLYTMLHHAGINTVLSGATWLSGDQSWWARVNAFAKAEEMSESLSLSDVLFTEPWTRLPAKMNEIDALPWPAGKKRTAFMLFVADEIDDGTAVKHTRFKPARVTPQQPLRIGGRDQRHSPPPYWVLAVVDRARDGTARVREAFAQHAYSKDEPVPLDSHYERRTLVQLLKVIEWVRRKGVTVTLTKPLFDSEVTLESGETANCRADFELEFHEVTQQAHEAQRHRILIETMGSDSESYLLQKAGTHEIMRRRGALLEHVVRNDGDQDERDDAFCKRVYGRILGLAGVPRQGSEMKTQVADADD</sequence>
<feature type="region of interest" description="Disordered" evidence="1">
    <location>
        <begin position="108"/>
        <end position="160"/>
    </location>
</feature>
<proteinExistence type="predicted"/>